<name>A0ABX6A7T0_STRVD</name>
<feature type="region of interest" description="Disordered" evidence="1">
    <location>
        <begin position="70"/>
        <end position="127"/>
    </location>
</feature>
<evidence type="ECO:0008006" key="4">
    <source>
        <dbReference type="Google" id="ProtNLM"/>
    </source>
</evidence>
<organism evidence="2 3">
    <name type="scientific">Streptomyces viridosporus T7A</name>
    <dbReference type="NCBI Taxonomy" id="665577"/>
    <lineage>
        <taxon>Bacteria</taxon>
        <taxon>Bacillati</taxon>
        <taxon>Actinomycetota</taxon>
        <taxon>Actinomycetes</taxon>
        <taxon>Kitasatosporales</taxon>
        <taxon>Streptomycetaceae</taxon>
        <taxon>Streptomyces</taxon>
    </lineage>
</organism>
<reference evidence="2 3" key="1">
    <citation type="submission" date="2017-09" db="EMBL/GenBank/DDBJ databases">
        <authorList>
            <person name="Lee N."/>
            <person name="Cho B.-K."/>
        </authorList>
    </citation>
    <scope>NUCLEOTIDE SEQUENCE [LARGE SCALE GENOMIC DNA]</scope>
    <source>
        <strain evidence="2 3">ATCC 39115</strain>
    </source>
</reference>
<gene>
    <name evidence="2" type="ORF">CP969_03240</name>
</gene>
<feature type="region of interest" description="Disordered" evidence="1">
    <location>
        <begin position="1"/>
        <end position="22"/>
    </location>
</feature>
<protein>
    <recommendedName>
        <fullName evidence="4">Lipoprotein</fullName>
    </recommendedName>
</protein>
<dbReference type="EMBL" id="CP023700">
    <property type="protein sequence ID" value="QEU83817.1"/>
    <property type="molecule type" value="Genomic_DNA"/>
</dbReference>
<sequence>MRQVLVPGGGNHPAGTTRHWSWPPLGAAGDIMGEATAGVFMQCASAARVGLTAVAVLTMLTASGCREDDMSLPDPAASPSGQVSGSASPAPSAERSGPRTLVDAPRAGGLDKLTGDQALTDAPVDPGEMRDGMTLVIGNYGDPGGQGAPVLFEGVDHVPEDTSKRREHLFRGMIEYIQWDPELGQPQAQPVEPGPLGGSVECLLASLSEEGNVICGWADEGTAAVALFEDSTLADAGKLFVEMRGDLER</sequence>
<keyword evidence="3" id="KW-1185">Reference proteome</keyword>
<feature type="compositionally biased region" description="Polar residues" evidence="1">
    <location>
        <begin position="79"/>
        <end position="89"/>
    </location>
</feature>
<dbReference type="Proteomes" id="UP000327143">
    <property type="component" value="Chromosome"/>
</dbReference>
<evidence type="ECO:0000313" key="3">
    <source>
        <dbReference type="Proteomes" id="UP000327143"/>
    </source>
</evidence>
<evidence type="ECO:0000256" key="1">
    <source>
        <dbReference type="SAM" id="MobiDB-lite"/>
    </source>
</evidence>
<evidence type="ECO:0000313" key="2">
    <source>
        <dbReference type="EMBL" id="QEU83817.1"/>
    </source>
</evidence>
<accession>A0ABX6A7T0</accession>
<proteinExistence type="predicted"/>